<proteinExistence type="predicted"/>
<reference evidence="3" key="1">
    <citation type="submission" date="2021-06" db="EMBL/GenBank/DDBJ databases">
        <authorList>
            <consortium name="DOE Joint Genome Institute"/>
            <person name="Mondo S.J."/>
            <person name="Amses K.R."/>
            <person name="Simmons D.R."/>
            <person name="Longcore J.E."/>
            <person name="Seto K."/>
            <person name="Alves G.H."/>
            <person name="Bonds A.E."/>
            <person name="Quandt C.A."/>
            <person name="Davis W.J."/>
            <person name="Chang Y."/>
            <person name="Letcher P.M."/>
            <person name="Powell M.J."/>
            <person name="Kuo A."/>
            <person name="Labutti K."/>
            <person name="Pangilinan J."/>
            <person name="Andreopoulos W."/>
            <person name="Tritt A."/>
            <person name="Riley R."/>
            <person name="Hundley H."/>
            <person name="Johnson J."/>
            <person name="Lipzen A."/>
            <person name="Barry K."/>
            <person name="Berbee M.L."/>
            <person name="Buchler N.E."/>
            <person name="Grigoriev I.V."/>
            <person name="Spatafora J.W."/>
            <person name="Stajich J.E."/>
            <person name="James T.Y."/>
        </authorList>
    </citation>
    <scope>NUCLEOTIDE SEQUENCE</scope>
    <source>
        <strain evidence="3">AG</strain>
    </source>
</reference>
<dbReference type="EMBL" id="MU620892">
    <property type="protein sequence ID" value="KAI8584762.1"/>
    <property type="molecule type" value="Genomic_DNA"/>
</dbReference>
<organism evidence="3 4">
    <name type="scientific">Umbelopsis ramanniana AG</name>
    <dbReference type="NCBI Taxonomy" id="1314678"/>
    <lineage>
        <taxon>Eukaryota</taxon>
        <taxon>Fungi</taxon>
        <taxon>Fungi incertae sedis</taxon>
        <taxon>Mucoromycota</taxon>
        <taxon>Mucoromycotina</taxon>
        <taxon>Umbelopsidomycetes</taxon>
        <taxon>Umbelopsidales</taxon>
        <taxon>Umbelopsidaceae</taxon>
        <taxon>Umbelopsis</taxon>
    </lineage>
</organism>
<feature type="compositionally biased region" description="Polar residues" evidence="2">
    <location>
        <begin position="127"/>
        <end position="137"/>
    </location>
</feature>
<sequence length="491" mass="56090">MFNSWSNDRSSPSSPTFYSNGPPRFNRSVSSDVVIQRNNNTFRETSGFNPAPQFNRPLLDKRSQTTSFSFEAPSRDSVMENYRDGAEYSYLAGNENNRYSVPQSRNEVNLQGRLERTSSLMAAKEAISSSDPASSYTPADEPIGEEDRHPDNQSEQNSTDNPLDQSQPTEVEEHPLSEQSKEELLKQLEHYDLMLNRLQADLEQETIRNKELNGDLAQTRKQLHRREQEYARIEHNFFEHTKIIRATDDDLSTIRDSFKLLKYGITRFVMSLNKKADREKATEKFQALWPHLPLLELGTPLEHGHINMLTEKLIHQHLNNLIFKSPLYPGLHINGAYSEMSRWLQDHGSEFSTRLRQQLTAIIAKSKPETDIQMEAQSARAHILEVVYNDLAEIYDPVMRETDQAAQDGNGAYYSKIREIIDKSLKLSIAIRGQDVDISILPIQEGEQSFDDETMVEVKGKTEGKIKFCICPPFFGGDGEHGFLEKGKVVC</sequence>
<comment type="caution">
    <text evidence="3">The sequence shown here is derived from an EMBL/GenBank/DDBJ whole genome shotgun (WGS) entry which is preliminary data.</text>
</comment>
<evidence type="ECO:0000256" key="1">
    <source>
        <dbReference type="SAM" id="Coils"/>
    </source>
</evidence>
<feature type="region of interest" description="Disordered" evidence="2">
    <location>
        <begin position="1"/>
        <end position="30"/>
    </location>
</feature>
<keyword evidence="4" id="KW-1185">Reference proteome</keyword>
<evidence type="ECO:0000313" key="3">
    <source>
        <dbReference type="EMBL" id="KAI8584762.1"/>
    </source>
</evidence>
<keyword evidence="1" id="KW-0175">Coiled coil</keyword>
<protein>
    <submittedName>
        <fullName evidence="3">Uncharacterized protein</fullName>
    </submittedName>
</protein>
<gene>
    <name evidence="3" type="ORF">K450DRAFT_217895</name>
</gene>
<feature type="compositionally biased region" description="Basic and acidic residues" evidence="2">
    <location>
        <begin position="171"/>
        <end position="181"/>
    </location>
</feature>
<name>A0AAD5HHK1_UMBRA</name>
<dbReference type="AlphaFoldDB" id="A0AAD5HHK1"/>
<reference evidence="3" key="2">
    <citation type="journal article" date="2022" name="Proc. Natl. Acad. Sci. U.S.A.">
        <title>Diploid-dominant life cycles characterize the early evolution of Fungi.</title>
        <authorList>
            <person name="Amses K.R."/>
            <person name="Simmons D.R."/>
            <person name="Longcore J.E."/>
            <person name="Mondo S.J."/>
            <person name="Seto K."/>
            <person name="Jeronimo G.H."/>
            <person name="Bonds A.E."/>
            <person name="Quandt C.A."/>
            <person name="Davis W.J."/>
            <person name="Chang Y."/>
            <person name="Federici B.A."/>
            <person name="Kuo A."/>
            <person name="LaButti K."/>
            <person name="Pangilinan J."/>
            <person name="Andreopoulos W."/>
            <person name="Tritt A."/>
            <person name="Riley R."/>
            <person name="Hundley H."/>
            <person name="Johnson J."/>
            <person name="Lipzen A."/>
            <person name="Barry K."/>
            <person name="Lang B.F."/>
            <person name="Cuomo C.A."/>
            <person name="Buchler N.E."/>
            <person name="Grigoriev I.V."/>
            <person name="Spatafora J.W."/>
            <person name="Stajich J.E."/>
            <person name="James T.Y."/>
        </authorList>
    </citation>
    <scope>NUCLEOTIDE SEQUENCE</scope>
    <source>
        <strain evidence="3">AG</strain>
    </source>
</reference>
<feature type="compositionally biased region" description="Polar residues" evidence="2">
    <location>
        <begin position="153"/>
        <end position="169"/>
    </location>
</feature>
<evidence type="ECO:0000256" key="2">
    <source>
        <dbReference type="SAM" id="MobiDB-lite"/>
    </source>
</evidence>
<dbReference type="Proteomes" id="UP001206595">
    <property type="component" value="Unassembled WGS sequence"/>
</dbReference>
<feature type="coiled-coil region" evidence="1">
    <location>
        <begin position="181"/>
        <end position="236"/>
    </location>
</feature>
<feature type="compositionally biased region" description="Low complexity" evidence="2">
    <location>
        <begin position="1"/>
        <end position="15"/>
    </location>
</feature>
<accession>A0AAD5HHK1</accession>
<dbReference type="GeneID" id="75910465"/>
<dbReference type="RefSeq" id="XP_051449766.1">
    <property type="nucleotide sequence ID" value="XM_051585115.1"/>
</dbReference>
<feature type="region of interest" description="Disordered" evidence="2">
    <location>
        <begin position="40"/>
        <end position="59"/>
    </location>
</feature>
<evidence type="ECO:0000313" key="4">
    <source>
        <dbReference type="Proteomes" id="UP001206595"/>
    </source>
</evidence>
<feature type="region of interest" description="Disordered" evidence="2">
    <location>
        <begin position="122"/>
        <end position="181"/>
    </location>
</feature>